<evidence type="ECO:0000313" key="3">
    <source>
        <dbReference type="Proteomes" id="UP000464178"/>
    </source>
</evidence>
<organism evidence="2 3">
    <name type="scientific">Gemmata massiliana</name>
    <dbReference type="NCBI Taxonomy" id="1210884"/>
    <lineage>
        <taxon>Bacteria</taxon>
        <taxon>Pseudomonadati</taxon>
        <taxon>Planctomycetota</taxon>
        <taxon>Planctomycetia</taxon>
        <taxon>Gemmatales</taxon>
        <taxon>Gemmataceae</taxon>
        <taxon>Gemmata</taxon>
    </lineage>
</organism>
<dbReference type="RefSeq" id="WP_162670487.1">
    <property type="nucleotide sequence ID" value="NZ_LR593886.1"/>
</dbReference>
<gene>
    <name evidence="2" type="ORF">SOIL9_15490</name>
</gene>
<feature type="chain" id="PRO_5026716533" evidence="1">
    <location>
        <begin position="19"/>
        <end position="268"/>
    </location>
</feature>
<protein>
    <submittedName>
        <fullName evidence="2">Uncharacterized protein</fullName>
    </submittedName>
</protein>
<keyword evidence="1" id="KW-0732">Signal</keyword>
<evidence type="ECO:0000256" key="1">
    <source>
        <dbReference type="SAM" id="SignalP"/>
    </source>
</evidence>
<keyword evidence="3" id="KW-1185">Reference proteome</keyword>
<evidence type="ECO:0000313" key="2">
    <source>
        <dbReference type="EMBL" id="VTR96165.1"/>
    </source>
</evidence>
<dbReference type="KEGG" id="gms:SOIL9_15490"/>
<reference evidence="2 3" key="1">
    <citation type="submission" date="2019-05" db="EMBL/GenBank/DDBJ databases">
        <authorList>
            <consortium name="Science for Life Laboratories"/>
        </authorList>
    </citation>
    <scope>NUCLEOTIDE SEQUENCE [LARGE SCALE GENOMIC DNA]</scope>
    <source>
        <strain evidence="2">Soil9</strain>
    </source>
</reference>
<accession>A0A6P2D6T4</accession>
<sequence length="268" mass="29595">MRALCFLPLLSLVPLAAADDRAKEEASDAEKLCAAELPRWKLTAAGAALDNPKEPVLRWTNPDAGRVYGSTYVWLHNGRPAAVGSMFRNVHPWNTFNGELGALAGTKLVAKRDDKVIWQPKDEWQWNPVAGAPAPAATAPQRLVQMKALAGEFAVELLDTRNVPKGDEQVPRLLPKPLVRYDLTRTKTLDGALFAFVLGTDPELMLLLECDTAAAKSEWKFGAVRMNRDAVRMKHKGASVYEAAATKTHRPEDAYLFFDLGLPRKEKP</sequence>
<dbReference type="Proteomes" id="UP000464178">
    <property type="component" value="Chromosome"/>
</dbReference>
<proteinExistence type="predicted"/>
<dbReference type="AlphaFoldDB" id="A0A6P2D6T4"/>
<feature type="signal peptide" evidence="1">
    <location>
        <begin position="1"/>
        <end position="18"/>
    </location>
</feature>
<name>A0A6P2D6T4_9BACT</name>
<dbReference type="EMBL" id="LR593886">
    <property type="protein sequence ID" value="VTR96165.1"/>
    <property type="molecule type" value="Genomic_DNA"/>
</dbReference>